<feature type="region of interest" description="Disordered" evidence="5">
    <location>
        <begin position="899"/>
        <end position="922"/>
    </location>
</feature>
<dbReference type="Pfam" id="PF00454">
    <property type="entry name" value="PI3_PI4_kinase"/>
    <property type="match status" value="1"/>
</dbReference>
<dbReference type="InterPro" id="IPR001263">
    <property type="entry name" value="PI3K_accessory_dom"/>
</dbReference>
<dbReference type="EC" id="2.7.1.67" evidence="2"/>
<dbReference type="AlphaFoldDB" id="A0ABD1Y5L5"/>
<dbReference type="InterPro" id="IPR011009">
    <property type="entry name" value="Kinase-like_dom_sf"/>
</dbReference>
<dbReference type="SUPFAM" id="SSF48371">
    <property type="entry name" value="ARM repeat"/>
    <property type="match status" value="1"/>
</dbReference>
<gene>
    <name evidence="8" type="ORF">R1flu_001889</name>
</gene>
<dbReference type="PROSITE" id="PS00915">
    <property type="entry name" value="PI3_4_KINASE_1"/>
    <property type="match status" value="1"/>
</dbReference>
<dbReference type="CDD" id="cd05168">
    <property type="entry name" value="PI4Kc_III_beta"/>
    <property type="match status" value="1"/>
</dbReference>
<dbReference type="InterPro" id="IPR036940">
    <property type="entry name" value="PI3/4_kinase_cat_sf"/>
</dbReference>
<feature type="region of interest" description="Disordered" evidence="5">
    <location>
        <begin position="542"/>
        <end position="563"/>
    </location>
</feature>
<dbReference type="PANTHER" id="PTHR10048:SF22">
    <property type="entry name" value="PHOSPHATIDYLINOSITOL 4-KINASE BETA"/>
    <property type="match status" value="1"/>
</dbReference>
<dbReference type="InterPro" id="IPR042236">
    <property type="entry name" value="PI3K_accessory_sf"/>
</dbReference>
<feature type="domain" description="PI3K/PI4K catalytic" evidence="6">
    <location>
        <begin position="935"/>
        <end position="1203"/>
    </location>
</feature>
<dbReference type="Gene3D" id="1.10.1070.11">
    <property type="entry name" value="Phosphatidylinositol 3-/4-kinase, catalytic domain"/>
    <property type="match status" value="1"/>
</dbReference>
<dbReference type="PROSITE" id="PS00916">
    <property type="entry name" value="PI3_4_KINASE_2"/>
    <property type="match status" value="1"/>
</dbReference>
<evidence type="ECO:0000256" key="4">
    <source>
        <dbReference type="ARBA" id="ARBA00022777"/>
    </source>
</evidence>
<feature type="region of interest" description="Disordered" evidence="5">
    <location>
        <begin position="670"/>
        <end position="691"/>
    </location>
</feature>
<sequence length="1240" mass="138862">MVRLLGLNSRVGIDTDDGPREVVKTPHTAGDSGWLIRFFDSSFFCEWIAISYLYKHEHSGVRDYLCNRMYALPISGIETYLFQLCYMLLHMPCPSLEKYIVDMCSKSLRIAIKVHWFLLAELEDVDDSATIQKVQERCQNAALNGDWPPLIKPHKSIISPSGKIRMFNKLLSSRRLPLLTSSPPHQKQSSSYAPSAPLDEGVRDGNKASSEDTDSTLKVFKKLLPGPKVRDAFLKKFREKEDEDGDRPKDTESENIFRRLFSAKEDEERSVRSEDLANPEGFFRRLFRDKQESEGVRSTDEEGFFKKLFRDKHEDRDRGDAREKGDEEERLSVSWEDDEVHEFSLFRRFFKIHPEDDLGLDGITGTPDGSPGEGFFKRLFKDREDGKFFSLRREDGTGTSPSNFLKRLFKDRGDDDATIPAAEDGMLVVSTQINTDVDLDQSRENVKAGQMQVKNGYHPPDSPLKEAERVKNNEQFSDAVEGVQFSVSLPGDKKLIFHSEEAIHRDEPLVADKISPDPGFFKVAAPPETPPPVTRSLSFTKLSASPLRKPERTSSKPPLPRNSTFRIRKGTYHATLDFVQSLCDTSTGLADVFPTEDRRKSLLESLQELNAHLIAAEGDGGVCFPMGKALCRVVHIPEEEAVLLNSREKAPFLICVEVLKCDTQRPEANREGKDVIPRRRGGIPVANGDVQFPRPPPWAFPTWNHPMQHPNTEQLLRSASKAIDQALAQLLDSKLKVVDVTLTVNRRVAQRLDSVDLRPSDAEDSSVSTLTGSSREAAGSGNAEATDGDGTSSVRTQEENWQESDLGEKKCSESMVSCAGREADDSIRTGNESQGAACPCSEGNAEEEWVSVVLTSVAGLNMDDVEEERPVRKKEHRRVPSTVAMAEVTAAAAKGEAPAGLPVNKAGSVPSETQVSDKRGTDAKATDALAGELWEQKKERIRKTSKFGSLHEWDLCSMIVKSGDDCRQEHLAVQLVAQFYDIFQEAGLPLWLRPYEVLVTSSHTALIETIPDTASIHAIKSRNSKLSSLREFFCNKYIEKSPEFILAQRNFVESMAGYSILCYMLQVKDRHNGNLLLDEEGHIIHIDFGFMLSNSPGGVNFESAPFKLTRELLEVMDSDAEGTSSEFFDYFKVLCIQGFLLCRKHAERIILLVEMMQDSGCPCFKGGPRTIQNLRKRFHLNLTEQQCVSLVLSLIDNSLDAWRTRHFTVCVRTEVPGVLGVQFRGTYGSTRGQKLLSTCV</sequence>
<dbReference type="EMBL" id="JBHFFA010000006">
    <property type="protein sequence ID" value="KAL2621684.1"/>
    <property type="molecule type" value="Genomic_DNA"/>
</dbReference>
<dbReference type="InterPro" id="IPR015433">
    <property type="entry name" value="PI3/4_kinase"/>
</dbReference>
<evidence type="ECO:0000259" key="7">
    <source>
        <dbReference type="PROSITE" id="PS51545"/>
    </source>
</evidence>
<name>A0ABD1Y5L5_9MARC</name>
<feature type="compositionally biased region" description="Basic and acidic residues" evidence="5">
    <location>
        <begin position="200"/>
        <end position="210"/>
    </location>
</feature>
<dbReference type="Proteomes" id="UP001605036">
    <property type="component" value="Unassembled WGS sequence"/>
</dbReference>
<dbReference type="FunFam" id="1.10.1070.11:FF:000016">
    <property type="entry name" value="PIK1p Phosphatidylinositol 4-kinase"/>
    <property type="match status" value="1"/>
</dbReference>
<evidence type="ECO:0000256" key="2">
    <source>
        <dbReference type="ARBA" id="ARBA00012169"/>
    </source>
</evidence>
<dbReference type="InterPro" id="IPR057754">
    <property type="entry name" value="PI4-kinase_beta/PIK1_cat"/>
</dbReference>
<dbReference type="InterPro" id="IPR049160">
    <property type="entry name" value="PI4KB-PIK1_PIK"/>
</dbReference>
<keyword evidence="9" id="KW-1185">Reference proteome</keyword>
<evidence type="ECO:0000259" key="6">
    <source>
        <dbReference type="PROSITE" id="PS50290"/>
    </source>
</evidence>
<dbReference type="Pfam" id="PF21245">
    <property type="entry name" value="PI4KB-PIK1_PIK"/>
    <property type="match status" value="1"/>
</dbReference>
<feature type="domain" description="PIK helical" evidence="7">
    <location>
        <begin position="1"/>
        <end position="141"/>
    </location>
</feature>
<comment type="catalytic activity">
    <reaction evidence="1">
        <text>a 1,2-diacyl-sn-glycero-3-phospho-(1D-myo-inositol) + ATP = a 1,2-diacyl-sn-glycero-3-phospho-(1D-myo-inositol 4-phosphate) + ADP + H(+)</text>
        <dbReference type="Rhea" id="RHEA:19877"/>
        <dbReference type="ChEBI" id="CHEBI:15378"/>
        <dbReference type="ChEBI" id="CHEBI:30616"/>
        <dbReference type="ChEBI" id="CHEBI:57880"/>
        <dbReference type="ChEBI" id="CHEBI:58178"/>
        <dbReference type="ChEBI" id="CHEBI:456216"/>
        <dbReference type="EC" id="2.7.1.67"/>
    </reaction>
</comment>
<keyword evidence="3" id="KW-0808">Transferase</keyword>
<reference evidence="8 9" key="1">
    <citation type="submission" date="2024-09" db="EMBL/GenBank/DDBJ databases">
        <title>Chromosome-scale assembly of Riccia fluitans.</title>
        <authorList>
            <person name="Paukszto L."/>
            <person name="Sawicki J."/>
            <person name="Karawczyk K."/>
            <person name="Piernik-Szablinska J."/>
            <person name="Szczecinska M."/>
            <person name="Mazdziarz M."/>
        </authorList>
    </citation>
    <scope>NUCLEOTIDE SEQUENCE [LARGE SCALE GENOMIC DNA]</scope>
    <source>
        <strain evidence="8">Rf_01</strain>
        <tissue evidence="8">Aerial parts of the thallus</tissue>
    </source>
</reference>
<feature type="region of interest" description="Disordered" evidence="5">
    <location>
        <begin position="756"/>
        <end position="812"/>
    </location>
</feature>
<dbReference type="InterPro" id="IPR018936">
    <property type="entry name" value="PI3/4_kinase_CS"/>
</dbReference>
<dbReference type="InterPro" id="IPR016024">
    <property type="entry name" value="ARM-type_fold"/>
</dbReference>
<comment type="caution">
    <text evidence="8">The sequence shown here is derived from an EMBL/GenBank/DDBJ whole genome shotgun (WGS) entry which is preliminary data.</text>
</comment>
<dbReference type="PROSITE" id="PS50290">
    <property type="entry name" value="PI3_4_KINASE_3"/>
    <property type="match status" value="1"/>
</dbReference>
<dbReference type="GO" id="GO:0004430">
    <property type="term" value="F:1-phosphatidylinositol 4-kinase activity"/>
    <property type="evidence" value="ECO:0007669"/>
    <property type="project" value="UniProtKB-EC"/>
</dbReference>
<protein>
    <recommendedName>
        <fullName evidence="2">1-phosphatidylinositol 4-kinase</fullName>
        <ecNumber evidence="2">2.7.1.67</ecNumber>
    </recommendedName>
</protein>
<feature type="region of interest" description="Disordered" evidence="5">
    <location>
        <begin position="178"/>
        <end position="213"/>
    </location>
</feature>
<accession>A0ABD1Y5L5</accession>
<evidence type="ECO:0000313" key="9">
    <source>
        <dbReference type="Proteomes" id="UP001605036"/>
    </source>
</evidence>
<dbReference type="FunFam" id="3.30.1010.10:FF:000038">
    <property type="entry name" value="Phosphatidylinositol 4-kinase beta 1"/>
    <property type="match status" value="1"/>
</dbReference>
<dbReference type="PROSITE" id="PS51545">
    <property type="entry name" value="PIK_HELICAL"/>
    <property type="match status" value="1"/>
</dbReference>
<evidence type="ECO:0000256" key="3">
    <source>
        <dbReference type="ARBA" id="ARBA00022679"/>
    </source>
</evidence>
<dbReference type="PANTHER" id="PTHR10048">
    <property type="entry name" value="PHOSPHATIDYLINOSITOL KINASE"/>
    <property type="match status" value="1"/>
</dbReference>
<keyword evidence="4" id="KW-0418">Kinase</keyword>
<dbReference type="Gene3D" id="3.30.1010.10">
    <property type="entry name" value="Phosphatidylinositol 3-kinase Catalytic Subunit, Chain A, domain 4"/>
    <property type="match status" value="1"/>
</dbReference>
<dbReference type="InterPro" id="IPR000403">
    <property type="entry name" value="PI3/4_kinase_cat_dom"/>
</dbReference>
<proteinExistence type="predicted"/>
<dbReference type="Gene3D" id="1.25.40.70">
    <property type="entry name" value="Phosphatidylinositol 3-kinase, accessory domain (PIK)"/>
    <property type="match status" value="1"/>
</dbReference>
<organism evidence="8 9">
    <name type="scientific">Riccia fluitans</name>
    <dbReference type="NCBI Taxonomy" id="41844"/>
    <lineage>
        <taxon>Eukaryota</taxon>
        <taxon>Viridiplantae</taxon>
        <taxon>Streptophyta</taxon>
        <taxon>Embryophyta</taxon>
        <taxon>Marchantiophyta</taxon>
        <taxon>Marchantiopsida</taxon>
        <taxon>Marchantiidae</taxon>
        <taxon>Marchantiales</taxon>
        <taxon>Ricciaceae</taxon>
        <taxon>Riccia</taxon>
    </lineage>
</organism>
<evidence type="ECO:0000256" key="1">
    <source>
        <dbReference type="ARBA" id="ARBA00001686"/>
    </source>
</evidence>
<dbReference type="SMART" id="SM00146">
    <property type="entry name" value="PI3Kc"/>
    <property type="match status" value="1"/>
</dbReference>
<feature type="compositionally biased region" description="Polar residues" evidence="5">
    <location>
        <begin position="765"/>
        <end position="774"/>
    </location>
</feature>
<evidence type="ECO:0000256" key="5">
    <source>
        <dbReference type="SAM" id="MobiDB-lite"/>
    </source>
</evidence>
<dbReference type="SUPFAM" id="SSF56112">
    <property type="entry name" value="Protein kinase-like (PK-like)"/>
    <property type="match status" value="1"/>
</dbReference>
<evidence type="ECO:0000313" key="8">
    <source>
        <dbReference type="EMBL" id="KAL2621684.1"/>
    </source>
</evidence>